<protein>
    <recommendedName>
        <fullName evidence="4">ABC transporter substrate-binding protein</fullName>
    </recommendedName>
</protein>
<evidence type="ECO:0000256" key="1">
    <source>
        <dbReference type="ARBA" id="ARBA00022729"/>
    </source>
</evidence>
<keyword evidence="2" id="KW-0614">Plasmid</keyword>
<evidence type="ECO:0000313" key="2">
    <source>
        <dbReference type="EMBL" id="AOO85170.1"/>
    </source>
</evidence>
<reference evidence="2 3" key="1">
    <citation type="journal article" date="2015" name="Antonie Van Leeuwenhoek">
        <title>Bosea vaviloviae sp. nov., a new species of slow-growing rhizobia isolated from nodules of the relict species Vavilovia formosa (Stev.) Fed.</title>
        <authorList>
            <person name="Safronova V.I."/>
            <person name="Kuznetsova I.G."/>
            <person name="Sazanova A.L."/>
            <person name="Kimeklis A.K."/>
            <person name="Belimov A.A."/>
            <person name="Andronov E.E."/>
            <person name="Pinaev A.G."/>
            <person name="Chizhevskaya E.P."/>
            <person name="Pukhaev A.R."/>
            <person name="Popov K.P."/>
            <person name="Willems A."/>
            <person name="Tikhonovich I.A."/>
        </authorList>
    </citation>
    <scope>NUCLEOTIDE SEQUENCE [LARGE SCALE GENOMIC DNA]</scope>
    <source>
        <strain evidence="2 3">Vaf18</strain>
        <plasmid evidence="2">unnamed1</plasmid>
    </source>
</reference>
<organism evidence="2 3">
    <name type="scientific">Bosea vaviloviae</name>
    <dbReference type="NCBI Taxonomy" id="1526658"/>
    <lineage>
        <taxon>Bacteria</taxon>
        <taxon>Pseudomonadati</taxon>
        <taxon>Pseudomonadota</taxon>
        <taxon>Alphaproteobacteria</taxon>
        <taxon>Hyphomicrobiales</taxon>
        <taxon>Boseaceae</taxon>
        <taxon>Bosea</taxon>
    </lineage>
</organism>
<name>A0A1D7UCR6_9HYPH</name>
<evidence type="ECO:0000313" key="3">
    <source>
        <dbReference type="Proteomes" id="UP000094969"/>
    </source>
</evidence>
<keyword evidence="1" id="KW-0732">Signal</keyword>
<dbReference type="Proteomes" id="UP000094969">
    <property type="component" value="Plasmid unnamed1"/>
</dbReference>
<proteinExistence type="predicted"/>
<dbReference type="PANTHER" id="PTHR30006">
    <property type="entry name" value="THIAMINE-BINDING PERIPLASMIC PROTEIN-RELATED"/>
    <property type="match status" value="1"/>
</dbReference>
<dbReference type="PANTHER" id="PTHR30006:SF25">
    <property type="entry name" value="PHOSPHOGLYCERATE TRANSPORT REGULATORY PROTEIN PGTC"/>
    <property type="match status" value="1"/>
</dbReference>
<sequence length="327" mass="35837">MIMAGTVAAAEKVTRFGPPNAAAQLVIWGSTDLDELRPAIEGFLAQKPNVAILYHDLQSTVLYEQIRAGAPPAPDLAISSAADLQIKLVNDGFARDHKLAKDITLPPWASWRSQAFGISVEPAVIVFHQSLAQLGPLPRSRADLIRMLVKHSALLDGRVATYDLELSGLGYLFANHDALYWTNYTTLMQLFGRAHARLSCCSGEMLNEIEKQTVLVGYNLLGSYALARKQRGAPIEIVLPDDYTLVLSRVALIPRTAKAPDLSGAFLNYLLSPEIQKRFANLERYDSAPVSAAHPIVLNPSLLVYLDPVKRAKFIKTWRSLIGAGAR</sequence>
<dbReference type="SUPFAM" id="SSF53850">
    <property type="entry name" value="Periplasmic binding protein-like II"/>
    <property type="match status" value="1"/>
</dbReference>
<keyword evidence="3" id="KW-1185">Reference proteome</keyword>
<geneLocation type="plasmid" evidence="2 3">
    <name>unnamed1</name>
</geneLocation>
<evidence type="ECO:0008006" key="4">
    <source>
        <dbReference type="Google" id="ProtNLM"/>
    </source>
</evidence>
<gene>
    <name evidence="2" type="ORF">BHK69_30475</name>
</gene>
<accession>A0A1D7UCR6</accession>
<dbReference type="KEGG" id="bvv:BHK69_30475"/>
<dbReference type="GO" id="GO:0030288">
    <property type="term" value="C:outer membrane-bounded periplasmic space"/>
    <property type="evidence" value="ECO:0007669"/>
    <property type="project" value="TreeGrafter"/>
</dbReference>
<dbReference type="AlphaFoldDB" id="A0A1D7UCR6"/>
<dbReference type="Pfam" id="PF13531">
    <property type="entry name" value="SBP_bac_11"/>
    <property type="match status" value="1"/>
</dbReference>
<dbReference type="EMBL" id="CP017148">
    <property type="protein sequence ID" value="AOO85170.1"/>
    <property type="molecule type" value="Genomic_DNA"/>
</dbReference>
<dbReference type="Gene3D" id="3.40.190.10">
    <property type="entry name" value="Periplasmic binding protein-like II"/>
    <property type="match status" value="2"/>
</dbReference>